<keyword evidence="6 8" id="KW-1133">Transmembrane helix</keyword>
<evidence type="ECO:0000256" key="1">
    <source>
        <dbReference type="ARBA" id="ARBA00003475"/>
    </source>
</evidence>
<dbReference type="RefSeq" id="WP_070126236.1">
    <property type="nucleotide sequence ID" value="NZ_MDHN01000032.1"/>
</dbReference>
<feature type="domain" description="Methylamine utilisation protein MauE" evidence="9">
    <location>
        <begin position="13"/>
        <end position="139"/>
    </location>
</feature>
<evidence type="ECO:0000256" key="8">
    <source>
        <dbReference type="SAM" id="Phobius"/>
    </source>
</evidence>
<evidence type="ECO:0000256" key="5">
    <source>
        <dbReference type="ARBA" id="ARBA00022692"/>
    </source>
</evidence>
<name>A0A1E7Z8X8_9ALTE</name>
<dbReference type="UniPathway" id="UPA00895"/>
<proteinExistence type="predicted"/>
<sequence>MLSSLLQVVHIGVLGFLLSLVLASAHHKLRAPGQFRQALVGYELLPGNLALTLAGIVPFVEISVIAVAVLAFALQATAVTTLMLSGLLLTYAAFLSFAMLTGRSLADCGCSLNGSDANVKPALLVIRNLALLALVAVFHLTQQVSTGTLSEWLMGITFSLLLFISYSSIDGLLENHALLKNLRLRHD</sequence>
<keyword evidence="5 8" id="KW-0812">Transmembrane</keyword>
<feature type="transmembrane region" description="Helical" evidence="8">
    <location>
        <begin position="152"/>
        <end position="169"/>
    </location>
</feature>
<dbReference type="Pfam" id="PF07291">
    <property type="entry name" value="MauE"/>
    <property type="match status" value="1"/>
</dbReference>
<evidence type="ECO:0000256" key="3">
    <source>
        <dbReference type="ARBA" id="ARBA00004856"/>
    </source>
</evidence>
<dbReference type="Proteomes" id="UP000175691">
    <property type="component" value="Unassembled WGS sequence"/>
</dbReference>
<protein>
    <recommendedName>
        <fullName evidence="4">Methylamine utilization protein MauE</fullName>
    </recommendedName>
</protein>
<keyword evidence="7 8" id="KW-0472">Membrane</keyword>
<dbReference type="GO" id="GO:0016020">
    <property type="term" value="C:membrane"/>
    <property type="evidence" value="ECO:0007669"/>
    <property type="project" value="UniProtKB-SubCell"/>
</dbReference>
<comment type="subcellular location">
    <subcellularLocation>
        <location evidence="2">Membrane</location>
        <topology evidence="2">Multi-pass membrane protein</topology>
    </subcellularLocation>
</comment>
<organism evidence="10 11">
    <name type="scientific">Alteromonas confluentis</name>
    <dbReference type="NCBI Taxonomy" id="1656094"/>
    <lineage>
        <taxon>Bacteria</taxon>
        <taxon>Pseudomonadati</taxon>
        <taxon>Pseudomonadota</taxon>
        <taxon>Gammaproteobacteria</taxon>
        <taxon>Alteromonadales</taxon>
        <taxon>Alteromonadaceae</taxon>
        <taxon>Alteromonas/Salinimonas group</taxon>
        <taxon>Alteromonas</taxon>
    </lineage>
</organism>
<evidence type="ECO:0000256" key="4">
    <source>
        <dbReference type="ARBA" id="ARBA00019078"/>
    </source>
</evidence>
<evidence type="ECO:0000313" key="10">
    <source>
        <dbReference type="EMBL" id="OFC69988.1"/>
    </source>
</evidence>
<dbReference type="OrthoDB" id="4462029at2"/>
<dbReference type="InterPro" id="IPR009908">
    <property type="entry name" value="Methylamine_util_MauE"/>
</dbReference>
<reference evidence="10 11" key="1">
    <citation type="submission" date="2016-08" db="EMBL/GenBank/DDBJ databases">
        <authorList>
            <person name="Seilhamer J.J."/>
        </authorList>
    </citation>
    <scope>NUCLEOTIDE SEQUENCE [LARGE SCALE GENOMIC DNA]</scope>
    <source>
        <strain evidence="10 11">KCTC 42603</strain>
    </source>
</reference>
<comment type="pathway">
    <text evidence="3">One-carbon metabolism; methylamine degradation.</text>
</comment>
<accession>A0A1E7Z8X8</accession>
<dbReference type="AlphaFoldDB" id="A0A1E7Z8X8"/>
<feature type="transmembrane region" description="Helical" evidence="8">
    <location>
        <begin position="49"/>
        <end position="74"/>
    </location>
</feature>
<feature type="transmembrane region" description="Helical" evidence="8">
    <location>
        <begin position="81"/>
        <end position="102"/>
    </location>
</feature>
<comment type="function">
    <text evidence="1">May be specifically involved in the processing, transport, and/or maturation of the MADH beta-subunit.</text>
</comment>
<keyword evidence="11" id="KW-1185">Reference proteome</keyword>
<gene>
    <name evidence="10" type="ORF">BFC18_15530</name>
</gene>
<evidence type="ECO:0000256" key="2">
    <source>
        <dbReference type="ARBA" id="ARBA00004141"/>
    </source>
</evidence>
<dbReference type="GO" id="GO:0030416">
    <property type="term" value="P:methylamine metabolic process"/>
    <property type="evidence" value="ECO:0007669"/>
    <property type="project" value="InterPro"/>
</dbReference>
<dbReference type="EMBL" id="MDHN01000032">
    <property type="protein sequence ID" value="OFC69988.1"/>
    <property type="molecule type" value="Genomic_DNA"/>
</dbReference>
<evidence type="ECO:0000256" key="7">
    <source>
        <dbReference type="ARBA" id="ARBA00023136"/>
    </source>
</evidence>
<feature type="transmembrane region" description="Helical" evidence="8">
    <location>
        <begin position="122"/>
        <end position="140"/>
    </location>
</feature>
<evidence type="ECO:0000259" key="9">
    <source>
        <dbReference type="Pfam" id="PF07291"/>
    </source>
</evidence>
<evidence type="ECO:0000256" key="6">
    <source>
        <dbReference type="ARBA" id="ARBA00022989"/>
    </source>
</evidence>
<dbReference type="STRING" id="1656094.BFC18_15530"/>
<comment type="caution">
    <text evidence="10">The sequence shown here is derived from an EMBL/GenBank/DDBJ whole genome shotgun (WGS) entry which is preliminary data.</text>
</comment>
<evidence type="ECO:0000313" key="11">
    <source>
        <dbReference type="Proteomes" id="UP000175691"/>
    </source>
</evidence>